<dbReference type="InterPro" id="IPR044946">
    <property type="entry name" value="Restrct_endonuc_typeI_TRD_sf"/>
</dbReference>
<sequence>MLNDNLEQQLTTLYDYWFTQFDFPNENGKPYQSSGGKMVMNNCLKKKIPNGWNVESVYSNQLSSIIKPGVDKFDTKTYFATADIKGTSLSSGTLIDYENRENRANMQPNVNSVWFAKMKDSIKHLYLNEEMLPIISSSILSTGFCGLQCSDVSFEYMASYISNTYFETHKDMLAHGATQEAVNNDDLAGIHIVIPDDKTLQNYHRITQPIYSQISKNICENQELVKIRDWLLPMLMNGQATIAD</sequence>
<dbReference type="Gene3D" id="3.90.220.20">
    <property type="entry name" value="DNA methylase specificity domains"/>
    <property type="match status" value="1"/>
</dbReference>
<dbReference type="RefSeq" id="WP_186935769.1">
    <property type="nucleotide sequence ID" value="NZ_JACOPS010000004.1"/>
</dbReference>
<name>A0ABR7HML2_9FIRM</name>
<dbReference type="GO" id="GO:0004519">
    <property type="term" value="F:endonuclease activity"/>
    <property type="evidence" value="ECO:0007669"/>
    <property type="project" value="UniProtKB-KW"/>
</dbReference>
<evidence type="ECO:0000313" key="4">
    <source>
        <dbReference type="Proteomes" id="UP000636755"/>
    </source>
</evidence>
<dbReference type="EMBL" id="JACOPS010000004">
    <property type="protein sequence ID" value="MBC5728687.1"/>
    <property type="molecule type" value="Genomic_DNA"/>
</dbReference>
<evidence type="ECO:0000256" key="2">
    <source>
        <dbReference type="ARBA" id="ARBA00023125"/>
    </source>
</evidence>
<keyword evidence="3" id="KW-0378">Hydrolase</keyword>
<accession>A0ABR7HML2</accession>
<dbReference type="InterPro" id="IPR052021">
    <property type="entry name" value="Type-I_RS_S_subunit"/>
</dbReference>
<evidence type="ECO:0000313" key="3">
    <source>
        <dbReference type="EMBL" id="MBC5728687.1"/>
    </source>
</evidence>
<protein>
    <submittedName>
        <fullName evidence="3">Restriction endonuclease subunit S</fullName>
    </submittedName>
</protein>
<dbReference type="PANTHER" id="PTHR30408:SF12">
    <property type="entry name" value="TYPE I RESTRICTION ENZYME MJAVIII SPECIFICITY SUBUNIT"/>
    <property type="match status" value="1"/>
</dbReference>
<keyword evidence="3" id="KW-0540">Nuclease</keyword>
<keyword evidence="1" id="KW-0680">Restriction system</keyword>
<proteinExistence type="predicted"/>
<organism evidence="3 4">
    <name type="scientific">Ruminococcus intestinalis</name>
    <dbReference type="NCBI Taxonomy" id="2763066"/>
    <lineage>
        <taxon>Bacteria</taxon>
        <taxon>Bacillati</taxon>
        <taxon>Bacillota</taxon>
        <taxon>Clostridia</taxon>
        <taxon>Eubacteriales</taxon>
        <taxon>Oscillospiraceae</taxon>
        <taxon>Ruminococcus</taxon>
    </lineage>
</organism>
<dbReference type="Proteomes" id="UP000636755">
    <property type="component" value="Unassembled WGS sequence"/>
</dbReference>
<gene>
    <name evidence="3" type="ORF">H8R91_09190</name>
</gene>
<dbReference type="PANTHER" id="PTHR30408">
    <property type="entry name" value="TYPE-1 RESTRICTION ENZYME ECOKI SPECIFICITY PROTEIN"/>
    <property type="match status" value="1"/>
</dbReference>
<keyword evidence="3" id="KW-0255">Endonuclease</keyword>
<keyword evidence="2" id="KW-0238">DNA-binding</keyword>
<keyword evidence="4" id="KW-1185">Reference proteome</keyword>
<evidence type="ECO:0000256" key="1">
    <source>
        <dbReference type="ARBA" id="ARBA00022747"/>
    </source>
</evidence>
<dbReference type="SUPFAM" id="SSF116734">
    <property type="entry name" value="DNA methylase specificity domain"/>
    <property type="match status" value="1"/>
</dbReference>
<reference evidence="3 4" key="1">
    <citation type="submission" date="2020-08" db="EMBL/GenBank/DDBJ databases">
        <title>Genome public.</title>
        <authorList>
            <person name="Liu C."/>
            <person name="Sun Q."/>
        </authorList>
    </citation>
    <scope>NUCLEOTIDE SEQUENCE [LARGE SCALE GENOMIC DNA]</scope>
    <source>
        <strain evidence="3 4">NSJ-71</strain>
    </source>
</reference>
<comment type="caution">
    <text evidence="3">The sequence shown here is derived from an EMBL/GenBank/DDBJ whole genome shotgun (WGS) entry which is preliminary data.</text>
</comment>